<evidence type="ECO:0000256" key="2">
    <source>
        <dbReference type="ARBA" id="ARBA00022723"/>
    </source>
</evidence>
<dbReference type="PANTHER" id="PTHR47338:SF29">
    <property type="entry name" value="ZN(2)-C6 FUNGAL-TYPE DOMAIN-CONTAINING PROTEIN"/>
    <property type="match status" value="1"/>
</dbReference>
<keyword evidence="5" id="KW-0539">Nucleus</keyword>
<dbReference type="InterPro" id="IPR036864">
    <property type="entry name" value="Zn2-C6_fun-type_DNA-bd_sf"/>
</dbReference>
<keyword evidence="6" id="KW-0175">Coiled coil</keyword>
<evidence type="ECO:0000313" key="7">
    <source>
        <dbReference type="EMBL" id="KAF8671534.1"/>
    </source>
</evidence>
<protein>
    <submittedName>
        <fullName evidence="7">Fungal specific transcription factor domain</fullName>
    </submittedName>
</protein>
<gene>
    <name evidence="7" type="ORF">RHS04_08231</name>
</gene>
<accession>A0A8H7H4B9</accession>
<keyword evidence="3" id="KW-0805">Transcription regulation</keyword>
<evidence type="ECO:0000256" key="1">
    <source>
        <dbReference type="ARBA" id="ARBA00004123"/>
    </source>
</evidence>
<dbReference type="Proteomes" id="UP000650582">
    <property type="component" value="Unassembled WGS sequence"/>
</dbReference>
<evidence type="ECO:0000256" key="6">
    <source>
        <dbReference type="SAM" id="Coils"/>
    </source>
</evidence>
<evidence type="ECO:0000256" key="5">
    <source>
        <dbReference type="ARBA" id="ARBA00023242"/>
    </source>
</evidence>
<dbReference type="GO" id="GO:0008270">
    <property type="term" value="F:zinc ion binding"/>
    <property type="evidence" value="ECO:0007669"/>
    <property type="project" value="InterPro"/>
</dbReference>
<evidence type="ECO:0000256" key="4">
    <source>
        <dbReference type="ARBA" id="ARBA00023163"/>
    </source>
</evidence>
<dbReference type="EMBL" id="JACYCC010000218">
    <property type="protein sequence ID" value="KAF8671534.1"/>
    <property type="molecule type" value="Genomic_DNA"/>
</dbReference>
<reference evidence="7" key="1">
    <citation type="submission" date="2020-09" db="EMBL/GenBank/DDBJ databases">
        <title>Comparative genome analyses of four rice-infecting Rhizoctonia solani isolates reveal extensive enrichment of homogalacturonan modification genes.</title>
        <authorList>
            <person name="Lee D.-Y."/>
            <person name="Jeon J."/>
            <person name="Kim K.-T."/>
            <person name="Cheong K."/>
            <person name="Song H."/>
            <person name="Choi G."/>
            <person name="Ko J."/>
            <person name="Opiyo S.O."/>
            <person name="Zuo S."/>
            <person name="Madhav S."/>
            <person name="Lee Y.-H."/>
            <person name="Wang G.-L."/>
        </authorList>
    </citation>
    <scope>NUCLEOTIDE SEQUENCE</scope>
    <source>
        <strain evidence="7">AG1-IA YN-7</strain>
    </source>
</reference>
<dbReference type="CDD" id="cd12148">
    <property type="entry name" value="fungal_TF_MHR"/>
    <property type="match status" value="1"/>
</dbReference>
<comment type="caution">
    <text evidence="7">The sequence shown here is derived from an EMBL/GenBank/DDBJ whole genome shotgun (WGS) entry which is preliminary data.</text>
</comment>
<dbReference type="Gene3D" id="4.10.240.10">
    <property type="entry name" value="Zn(2)-C6 fungal-type DNA-binding domain"/>
    <property type="match status" value="1"/>
</dbReference>
<dbReference type="GO" id="GO:0000981">
    <property type="term" value="F:DNA-binding transcription factor activity, RNA polymerase II-specific"/>
    <property type="evidence" value="ECO:0007669"/>
    <property type="project" value="InterPro"/>
</dbReference>
<keyword evidence="4" id="KW-0804">Transcription</keyword>
<keyword evidence="2" id="KW-0479">Metal-binding</keyword>
<name>A0A8H7H4B9_9AGAM</name>
<dbReference type="InterPro" id="IPR050815">
    <property type="entry name" value="TF_fung"/>
</dbReference>
<comment type="subcellular location">
    <subcellularLocation>
        <location evidence="1">Nucleus</location>
    </subcellularLocation>
</comment>
<organism evidence="7 8">
    <name type="scientific">Rhizoctonia solani</name>
    <dbReference type="NCBI Taxonomy" id="456999"/>
    <lineage>
        <taxon>Eukaryota</taxon>
        <taxon>Fungi</taxon>
        <taxon>Dikarya</taxon>
        <taxon>Basidiomycota</taxon>
        <taxon>Agaricomycotina</taxon>
        <taxon>Agaricomycetes</taxon>
        <taxon>Cantharellales</taxon>
        <taxon>Ceratobasidiaceae</taxon>
        <taxon>Rhizoctonia</taxon>
    </lineage>
</organism>
<evidence type="ECO:0000313" key="8">
    <source>
        <dbReference type="Proteomes" id="UP000650582"/>
    </source>
</evidence>
<dbReference type="AlphaFoldDB" id="A0A8H7H4B9"/>
<dbReference type="PANTHER" id="PTHR47338">
    <property type="entry name" value="ZN(II)2CYS6 TRANSCRIPTION FACTOR (EUROFUNG)-RELATED"/>
    <property type="match status" value="1"/>
</dbReference>
<dbReference type="GO" id="GO:0005634">
    <property type="term" value="C:nucleus"/>
    <property type="evidence" value="ECO:0007669"/>
    <property type="project" value="UniProtKB-SubCell"/>
</dbReference>
<feature type="coiled-coil region" evidence="6">
    <location>
        <begin position="94"/>
        <end position="128"/>
    </location>
</feature>
<proteinExistence type="predicted"/>
<sequence>MPRMESQIGSSSPQPTVFLNLKRNQVGTIFYQTENYLHTPQNRHVTNAEGERCDAQKPCSTCVKSHRFAAFGNPDLLQVEPECTYDNIVSEGNVVKHRTKYQVLEGRIRELESLLEQQSKEKELFIATAGPSATPLNPLSAPAEALGGSSNPSLPEVLDPLAFLPLDQFNAPSEAQSTVPLPNDSEQQLTISGWPIRLPKPDLFYHLVDVFFTSYPHAHYIIHRPSFMLSLALSPKSPDFPHVSLLHAICAYAGVFSYLIEPPPAGDLEKIYRDFIFGDRRRPDTREISFAEMHTQWAEEAIEQAMAMGFNLLECMQAGTILSGFYACQGRWVELWSTLGDVLRVAVPLGLNSRTGFRGDGTAHLSETPETLLPDPVNCVEEETRVNLFWVAYANERLSESPGSWAMCLDDQDIHQVVPGDLLHFEAGHDIQGERQTLESPDLLIRHFPEHSDGFTLYIKATILVSKVKSFNLRIRFKYPKATDLRELVEFQELEQSVASFRKFLPQRYNSPIIQSGRGLDIHVYTAHLIFQFAMILLHDKHANLYSPNCQSAHRIIAAARTIVELLYAISSTSYDITRLPPINAGEERHRFWFAFNQIGTRLPMALKYEKALDFELEASGLRIETEAYSKRVPRRLNVPKLVTPATNVGFASSSNWSPSAGETAGIASTLTELQSLFPENTALP</sequence>
<evidence type="ECO:0000256" key="3">
    <source>
        <dbReference type="ARBA" id="ARBA00023015"/>
    </source>
</evidence>